<organism evidence="1 2">
    <name type="scientific">Fusarium keratoplasticum</name>
    <dbReference type="NCBI Taxonomy" id="1328300"/>
    <lineage>
        <taxon>Eukaryota</taxon>
        <taxon>Fungi</taxon>
        <taxon>Dikarya</taxon>
        <taxon>Ascomycota</taxon>
        <taxon>Pezizomycotina</taxon>
        <taxon>Sordariomycetes</taxon>
        <taxon>Hypocreomycetidae</taxon>
        <taxon>Hypocreales</taxon>
        <taxon>Nectriaceae</taxon>
        <taxon>Fusarium</taxon>
        <taxon>Fusarium solani species complex</taxon>
    </lineage>
</organism>
<comment type="caution">
    <text evidence="1">The sequence shown here is derived from an EMBL/GenBank/DDBJ whole genome shotgun (WGS) entry which is preliminary data.</text>
</comment>
<protein>
    <submittedName>
        <fullName evidence="1">Uncharacterized protein</fullName>
    </submittedName>
</protein>
<gene>
    <name evidence="1" type="ORF">NCS57_00182200</name>
</gene>
<accession>A0ACC0RJ53</accession>
<evidence type="ECO:0000313" key="1">
    <source>
        <dbReference type="EMBL" id="KAI8685139.1"/>
    </source>
</evidence>
<name>A0ACC0RJ53_9HYPO</name>
<proteinExistence type="predicted"/>
<dbReference type="Proteomes" id="UP001065298">
    <property type="component" value="Chromosome 1"/>
</dbReference>
<reference evidence="1" key="1">
    <citation type="submission" date="2022-06" db="EMBL/GenBank/DDBJ databases">
        <title>Fusarium solani species complex genomes reveal bases of compartmentalisation and animal pathogenesis.</title>
        <authorList>
            <person name="Tsai I.J."/>
        </authorList>
    </citation>
    <scope>NUCLEOTIDE SEQUENCE</scope>
    <source>
        <strain evidence="1">Fu6.1</strain>
    </source>
</reference>
<keyword evidence="2" id="KW-1185">Reference proteome</keyword>
<evidence type="ECO:0000313" key="2">
    <source>
        <dbReference type="Proteomes" id="UP001065298"/>
    </source>
</evidence>
<dbReference type="EMBL" id="CM046503">
    <property type="protein sequence ID" value="KAI8685139.1"/>
    <property type="molecule type" value="Genomic_DNA"/>
</dbReference>
<sequence>MLDVDERQVGIGQVSVCLTMSVLSNADPPKAKKGKKLGIPPKVNVFVQSKLRPSIHLDSDDSNRAGSTPQRRTLIFPLGVCVREDETQQQQMERGKFPQKMPSFVTSRC</sequence>